<evidence type="ECO:0000313" key="13">
    <source>
        <dbReference type="EMBL" id="QAA32071.1"/>
    </source>
</evidence>
<accession>A0A3R5UF77</accession>
<dbReference type="SFLD" id="SFLDS00005">
    <property type="entry name" value="Isoprenoid_Synthase_Type_I"/>
    <property type="match status" value="1"/>
</dbReference>
<comment type="catalytic activity">
    <reaction evidence="11">
        <text>isopentenyl diphosphate + (2E)-geranyl diphosphate = (2E,6E)-farnesyl diphosphate + diphosphate</text>
        <dbReference type="Rhea" id="RHEA:19361"/>
        <dbReference type="ChEBI" id="CHEBI:33019"/>
        <dbReference type="ChEBI" id="CHEBI:58057"/>
        <dbReference type="ChEBI" id="CHEBI:128769"/>
        <dbReference type="ChEBI" id="CHEBI:175763"/>
        <dbReference type="EC" id="2.5.1.10"/>
    </reaction>
</comment>
<keyword evidence="5 12" id="KW-0808">Transferase</keyword>
<dbReference type="SFLD" id="SFLDG01017">
    <property type="entry name" value="Polyprenyl_Transferase_Like"/>
    <property type="match status" value="1"/>
</dbReference>
<dbReference type="InterPro" id="IPR008949">
    <property type="entry name" value="Isoprenoid_synthase_dom_sf"/>
</dbReference>
<evidence type="ECO:0000256" key="5">
    <source>
        <dbReference type="ARBA" id="ARBA00022679"/>
    </source>
</evidence>
<keyword evidence="14" id="KW-1185">Reference proteome</keyword>
<dbReference type="PANTHER" id="PTHR43281:SF1">
    <property type="entry name" value="FARNESYL DIPHOSPHATE SYNTHASE"/>
    <property type="match status" value="1"/>
</dbReference>
<dbReference type="InterPro" id="IPR053378">
    <property type="entry name" value="Prenyl_diphosphate_synthase"/>
</dbReference>
<evidence type="ECO:0000313" key="14">
    <source>
        <dbReference type="Proteomes" id="UP000286268"/>
    </source>
</evidence>
<proteinExistence type="inferred from homology"/>
<dbReference type="FunFam" id="1.10.600.10:FF:000001">
    <property type="entry name" value="Geranylgeranyl diphosphate synthase"/>
    <property type="match status" value="1"/>
</dbReference>
<evidence type="ECO:0000256" key="8">
    <source>
        <dbReference type="ARBA" id="ARBA00023229"/>
    </source>
</evidence>
<evidence type="ECO:0000256" key="11">
    <source>
        <dbReference type="ARBA" id="ARBA00049399"/>
    </source>
</evidence>
<keyword evidence="6" id="KW-0479">Metal-binding</keyword>
<reference evidence="13 14" key="1">
    <citation type="submission" date="2018-01" db="EMBL/GenBank/DDBJ databases">
        <title>Genome Sequencing and Assembly of Anaerobacter polyendosporus strain CT4.</title>
        <authorList>
            <person name="Tachaapaikoon C."/>
            <person name="Sutheeworapong S."/>
            <person name="Jenjaroenpun P."/>
            <person name="Wongsurawat T."/>
            <person name="Nookeaw I."/>
            <person name="Cheawchanlertfa P."/>
            <person name="Kosugi A."/>
            <person name="Cheevadhanarak S."/>
            <person name="Ratanakhanokchai K."/>
        </authorList>
    </citation>
    <scope>NUCLEOTIDE SEQUENCE [LARGE SCALE GENOMIC DNA]</scope>
    <source>
        <strain evidence="13 14">CT4</strain>
    </source>
</reference>
<keyword evidence="8" id="KW-0414">Isoprene biosynthesis</keyword>
<dbReference type="PANTHER" id="PTHR43281">
    <property type="entry name" value="FARNESYL DIPHOSPHATE SYNTHASE"/>
    <property type="match status" value="1"/>
</dbReference>
<dbReference type="GO" id="GO:0004337">
    <property type="term" value="F:(2E,6E)-farnesyl diphosphate synthase activity"/>
    <property type="evidence" value="ECO:0007669"/>
    <property type="project" value="UniProtKB-EC"/>
</dbReference>
<dbReference type="KEGG" id="cmah:C1I91_10610"/>
<dbReference type="GO" id="GO:0005737">
    <property type="term" value="C:cytoplasm"/>
    <property type="evidence" value="ECO:0007669"/>
    <property type="project" value="UniProtKB-ARBA"/>
</dbReference>
<dbReference type="SUPFAM" id="SSF48576">
    <property type="entry name" value="Terpenoid synthases"/>
    <property type="match status" value="1"/>
</dbReference>
<evidence type="ECO:0000256" key="10">
    <source>
        <dbReference type="ARBA" id="ARBA00032873"/>
    </source>
</evidence>
<dbReference type="NCBIfam" id="NF045485">
    <property type="entry name" value="FPPsyn"/>
    <property type="match status" value="1"/>
</dbReference>
<evidence type="ECO:0000256" key="6">
    <source>
        <dbReference type="ARBA" id="ARBA00022723"/>
    </source>
</evidence>
<dbReference type="EC" id="2.5.1.10" evidence="3"/>
<dbReference type="CDD" id="cd00685">
    <property type="entry name" value="Trans_IPPS_HT"/>
    <property type="match status" value="1"/>
</dbReference>
<dbReference type="GO" id="GO:0046872">
    <property type="term" value="F:metal ion binding"/>
    <property type="evidence" value="ECO:0007669"/>
    <property type="project" value="UniProtKB-KW"/>
</dbReference>
<dbReference type="InterPro" id="IPR000092">
    <property type="entry name" value="Polyprenyl_synt"/>
</dbReference>
<evidence type="ECO:0000256" key="7">
    <source>
        <dbReference type="ARBA" id="ARBA00022842"/>
    </source>
</evidence>
<keyword evidence="7" id="KW-0460">Magnesium</keyword>
<evidence type="ECO:0000256" key="12">
    <source>
        <dbReference type="RuleBase" id="RU004466"/>
    </source>
</evidence>
<comment type="cofactor">
    <cofactor evidence="1">
        <name>Mg(2+)</name>
        <dbReference type="ChEBI" id="CHEBI:18420"/>
    </cofactor>
</comment>
<dbReference type="Pfam" id="PF00348">
    <property type="entry name" value="polyprenyl_synt"/>
    <property type="match status" value="1"/>
</dbReference>
<dbReference type="OrthoDB" id="9805316at2"/>
<evidence type="ECO:0000256" key="4">
    <source>
        <dbReference type="ARBA" id="ARBA00015100"/>
    </source>
</evidence>
<dbReference type="InterPro" id="IPR033749">
    <property type="entry name" value="Polyprenyl_synt_CS"/>
</dbReference>
<name>A0A3R5UF77_9CLOT</name>
<evidence type="ECO:0000256" key="3">
    <source>
        <dbReference type="ARBA" id="ARBA00012439"/>
    </source>
</evidence>
<dbReference type="RefSeq" id="WP_128212861.1">
    <property type="nucleotide sequence ID" value="NZ_CP025746.1"/>
</dbReference>
<dbReference type="AlphaFoldDB" id="A0A3R5UF77"/>
<comment type="similarity">
    <text evidence="2 12">Belongs to the FPP/GGPP synthase family.</text>
</comment>
<dbReference type="Gene3D" id="1.10.600.10">
    <property type="entry name" value="Farnesyl Diphosphate Synthase"/>
    <property type="match status" value="1"/>
</dbReference>
<dbReference type="PROSITE" id="PS00444">
    <property type="entry name" value="POLYPRENYL_SYNTHASE_2"/>
    <property type="match status" value="1"/>
</dbReference>
<organism evidence="13 14">
    <name type="scientific">Clostridium manihotivorum</name>
    <dbReference type="NCBI Taxonomy" id="2320868"/>
    <lineage>
        <taxon>Bacteria</taxon>
        <taxon>Bacillati</taxon>
        <taxon>Bacillota</taxon>
        <taxon>Clostridia</taxon>
        <taxon>Eubacteriales</taxon>
        <taxon>Clostridiaceae</taxon>
        <taxon>Clostridium</taxon>
    </lineage>
</organism>
<evidence type="ECO:0000256" key="2">
    <source>
        <dbReference type="ARBA" id="ARBA00006706"/>
    </source>
</evidence>
<dbReference type="GO" id="GO:0016114">
    <property type="term" value="P:terpenoid biosynthetic process"/>
    <property type="evidence" value="ECO:0007669"/>
    <property type="project" value="UniProtKB-ARBA"/>
</dbReference>
<dbReference type="PROSITE" id="PS00723">
    <property type="entry name" value="POLYPRENYL_SYNTHASE_1"/>
    <property type="match status" value="1"/>
</dbReference>
<gene>
    <name evidence="13" type="ORF">C1I91_10610</name>
</gene>
<evidence type="ECO:0000256" key="9">
    <source>
        <dbReference type="ARBA" id="ARBA00032380"/>
    </source>
</evidence>
<protein>
    <recommendedName>
        <fullName evidence="4">Farnesyl diphosphate synthase</fullName>
        <ecNumber evidence="3">2.5.1.10</ecNumber>
    </recommendedName>
    <alternativeName>
        <fullName evidence="10">(2E,6E)-farnesyl diphosphate synthase</fullName>
    </alternativeName>
    <alternativeName>
        <fullName evidence="9">Geranyltranstransferase</fullName>
    </alternativeName>
</protein>
<dbReference type="Proteomes" id="UP000286268">
    <property type="component" value="Chromosome"/>
</dbReference>
<sequence>MSTENIKLLIDEYLKKYFESREGENKLIYEAMAYSLNIGGKRIRPMLMMLAYNLYKKDIKDILPMAAAIEMIHTYSLIHDDLPCMDNDDLRRGKPTNHKVFGDAIAVLAGDGLLNEAFSIMIDYSISKNSLEAMKASKVITDAAGGEGMIGGQVVDILYEGKEISEATLKYMHEKKTGELIKASIVAGATLGEASSKDIEILSEYGYKLGLAFQIKDDILDVLGSTEKLGKNVKSDENNNKTNFISVYGIEKSVELCKEITSQCIALLDRLNSDTSELKELTLELLHRES</sequence>
<dbReference type="EMBL" id="CP025746">
    <property type="protein sequence ID" value="QAA32071.1"/>
    <property type="molecule type" value="Genomic_DNA"/>
</dbReference>
<evidence type="ECO:0000256" key="1">
    <source>
        <dbReference type="ARBA" id="ARBA00001946"/>
    </source>
</evidence>